<keyword evidence="13" id="KW-0449">Lipoprotein</keyword>
<dbReference type="Gene3D" id="3.10.520.10">
    <property type="entry name" value="ApbE-like domains"/>
    <property type="match status" value="1"/>
</dbReference>
<evidence type="ECO:0000256" key="9">
    <source>
        <dbReference type="ARBA" id="ARBA00048540"/>
    </source>
</evidence>
<feature type="binding site" evidence="11">
    <location>
        <position position="296"/>
    </location>
    <ligand>
        <name>Mg(2+)</name>
        <dbReference type="ChEBI" id="CHEBI:18420"/>
    </ligand>
</feature>
<feature type="binding site" evidence="11">
    <location>
        <position position="292"/>
    </location>
    <ligand>
        <name>Mg(2+)</name>
        <dbReference type="ChEBI" id="CHEBI:18420"/>
    </ligand>
</feature>
<keyword evidence="12" id="KW-1133">Transmembrane helix</keyword>
<dbReference type="PANTHER" id="PTHR30040">
    <property type="entry name" value="THIAMINE BIOSYNTHESIS LIPOPROTEIN APBE"/>
    <property type="match status" value="1"/>
</dbReference>
<keyword evidence="6 10" id="KW-0274">FAD</keyword>
<dbReference type="InterPro" id="IPR024932">
    <property type="entry name" value="ApbE"/>
</dbReference>
<dbReference type="EC" id="2.7.1.180" evidence="1 10"/>
<keyword evidence="12" id="KW-0812">Transmembrane</keyword>
<dbReference type="EMBL" id="CEKZ01000003">
    <property type="protein sequence ID" value="CEQ02330.1"/>
    <property type="molecule type" value="Genomic_DNA"/>
</dbReference>
<keyword evidence="12" id="KW-0472">Membrane</keyword>
<evidence type="ECO:0000256" key="6">
    <source>
        <dbReference type="ARBA" id="ARBA00022827"/>
    </source>
</evidence>
<feature type="binding site" evidence="11">
    <location>
        <position position="178"/>
    </location>
    <ligand>
        <name>Mg(2+)</name>
        <dbReference type="ChEBI" id="CHEBI:18420"/>
    </ligand>
</feature>
<dbReference type="Pfam" id="PF02424">
    <property type="entry name" value="ApbE"/>
    <property type="match status" value="1"/>
</dbReference>
<evidence type="ECO:0000256" key="10">
    <source>
        <dbReference type="PIRNR" id="PIRNR006268"/>
    </source>
</evidence>
<gene>
    <name evidence="13" type="primary">apbE_1</name>
    <name evidence="13" type="ORF">R28058_00931</name>
</gene>
<evidence type="ECO:0000256" key="11">
    <source>
        <dbReference type="PIRSR" id="PIRSR006268-2"/>
    </source>
</evidence>
<dbReference type="OrthoDB" id="9778595at2"/>
<comment type="catalytic activity">
    <reaction evidence="9 10">
        <text>L-threonyl-[protein] + FAD = FMN-L-threonyl-[protein] + AMP + H(+)</text>
        <dbReference type="Rhea" id="RHEA:36847"/>
        <dbReference type="Rhea" id="RHEA-COMP:11060"/>
        <dbReference type="Rhea" id="RHEA-COMP:11061"/>
        <dbReference type="ChEBI" id="CHEBI:15378"/>
        <dbReference type="ChEBI" id="CHEBI:30013"/>
        <dbReference type="ChEBI" id="CHEBI:57692"/>
        <dbReference type="ChEBI" id="CHEBI:74257"/>
        <dbReference type="ChEBI" id="CHEBI:456215"/>
        <dbReference type="EC" id="2.7.1.180"/>
    </reaction>
</comment>
<keyword evidence="5 10" id="KW-0479">Metal-binding</keyword>
<keyword evidence="3 10" id="KW-0285">Flavoprotein</keyword>
<evidence type="ECO:0000256" key="7">
    <source>
        <dbReference type="ARBA" id="ARBA00022842"/>
    </source>
</evidence>
<comment type="similarity">
    <text evidence="10">Belongs to the ApbE family.</text>
</comment>
<evidence type="ECO:0000256" key="3">
    <source>
        <dbReference type="ARBA" id="ARBA00022630"/>
    </source>
</evidence>
<evidence type="ECO:0000256" key="1">
    <source>
        <dbReference type="ARBA" id="ARBA00011955"/>
    </source>
</evidence>
<sequence length="348" mass="38529">MKNKKLKFSIAIIALVVISTFFIINRKINTYSKTMYYLGTVNEVTLYTKLDEKKANKVLSKCEDIIKDVDNQMNPSTVSSDISKINENAGKSFTKVSKDTFNVIKTSLHFSDLSHGSFDVSIGSLVQLWNIGNDKARIPSQEEINSVLPTINYKNILLDEKNNSVMLKHKDSKIDLGGIAKGYAADKVISYLETQKLEGAIVNLGGNIYTLGTKDGKNKFNIGVQDPTKPRGNSIGSLVTTNNSIVTSGIYERYIEKNGKIYHHILSPKTGYPVENELSSVTIISNNSMNCDALSTTAFSLGTKEGLKLIESIPNTEAIFITKNKEIYLTPGLKDSFRLIDSNFTIKN</sequence>
<evidence type="ECO:0000256" key="5">
    <source>
        <dbReference type="ARBA" id="ARBA00022723"/>
    </source>
</evidence>
<dbReference type="GO" id="GO:0016740">
    <property type="term" value="F:transferase activity"/>
    <property type="evidence" value="ECO:0007669"/>
    <property type="project" value="UniProtKB-UniRule"/>
</dbReference>
<dbReference type="InterPro" id="IPR003374">
    <property type="entry name" value="ApbE-like_sf"/>
</dbReference>
<evidence type="ECO:0000313" key="14">
    <source>
        <dbReference type="Proteomes" id="UP000049127"/>
    </source>
</evidence>
<evidence type="ECO:0000313" key="13">
    <source>
        <dbReference type="EMBL" id="CEQ02330.1"/>
    </source>
</evidence>
<dbReference type="Proteomes" id="UP000049127">
    <property type="component" value="Unassembled WGS sequence"/>
</dbReference>
<evidence type="ECO:0000256" key="2">
    <source>
        <dbReference type="ARBA" id="ARBA00016337"/>
    </source>
</evidence>
<comment type="cofactor">
    <cofactor evidence="11">
        <name>Mg(2+)</name>
        <dbReference type="ChEBI" id="CHEBI:18420"/>
    </cofactor>
    <cofactor evidence="11">
        <name>Mn(2+)</name>
        <dbReference type="ChEBI" id="CHEBI:29035"/>
    </cofactor>
    <text evidence="11">Magnesium. Can also use manganese.</text>
</comment>
<keyword evidence="7 10" id="KW-0460">Magnesium</keyword>
<feature type="transmembrane region" description="Helical" evidence="12">
    <location>
        <begin position="6"/>
        <end position="25"/>
    </location>
</feature>
<evidence type="ECO:0000256" key="8">
    <source>
        <dbReference type="ARBA" id="ARBA00031306"/>
    </source>
</evidence>
<evidence type="ECO:0000256" key="12">
    <source>
        <dbReference type="SAM" id="Phobius"/>
    </source>
</evidence>
<dbReference type="PANTHER" id="PTHR30040:SF2">
    <property type="entry name" value="FAD:PROTEIN FMN TRANSFERASE"/>
    <property type="match status" value="1"/>
</dbReference>
<dbReference type="PIRSF" id="PIRSF006268">
    <property type="entry name" value="ApbE"/>
    <property type="match status" value="1"/>
</dbReference>
<dbReference type="AlphaFoldDB" id="A0A0C7R0L0"/>
<reference evidence="13 14" key="1">
    <citation type="submission" date="2015-01" db="EMBL/GenBank/DDBJ databases">
        <authorList>
            <person name="Aslett A.Martin."/>
            <person name="De Silva Nishadi"/>
        </authorList>
    </citation>
    <scope>NUCLEOTIDE SEQUENCE [LARGE SCALE GENOMIC DNA]</scope>
    <source>
        <strain evidence="13 14">R28058</strain>
    </source>
</reference>
<dbReference type="RefSeq" id="WP_055341147.1">
    <property type="nucleotide sequence ID" value="NZ_CDNI01000014.1"/>
</dbReference>
<name>A0A0C7R0L0_PARSO</name>
<keyword evidence="4 10" id="KW-0808">Transferase</keyword>
<accession>A0A0C7R0L0</accession>
<dbReference type="SUPFAM" id="SSF143631">
    <property type="entry name" value="ApbE-like"/>
    <property type="match status" value="1"/>
</dbReference>
<evidence type="ECO:0000256" key="4">
    <source>
        <dbReference type="ARBA" id="ARBA00022679"/>
    </source>
</evidence>
<dbReference type="GO" id="GO:0046872">
    <property type="term" value="F:metal ion binding"/>
    <property type="evidence" value="ECO:0007669"/>
    <property type="project" value="UniProtKB-UniRule"/>
</dbReference>
<organism evidence="13 14">
    <name type="scientific">Paraclostridium sordellii</name>
    <name type="common">Clostridium sordellii</name>
    <dbReference type="NCBI Taxonomy" id="1505"/>
    <lineage>
        <taxon>Bacteria</taxon>
        <taxon>Bacillati</taxon>
        <taxon>Bacillota</taxon>
        <taxon>Clostridia</taxon>
        <taxon>Peptostreptococcales</taxon>
        <taxon>Peptostreptococcaceae</taxon>
        <taxon>Paraclostridium</taxon>
    </lineage>
</organism>
<proteinExistence type="inferred from homology"/>
<protein>
    <recommendedName>
        <fullName evidence="2 10">FAD:protein FMN transferase</fullName>
        <ecNumber evidence="1 10">2.7.1.180</ecNumber>
    </recommendedName>
    <alternativeName>
        <fullName evidence="8 10">Flavin transferase</fullName>
    </alternativeName>
</protein>